<dbReference type="PANTHER" id="PTHR42925">
    <property type="entry name" value="MULTIDRUG AND TOXIN EFFLUX PROTEIN MATE FAMILY"/>
    <property type="match status" value="1"/>
</dbReference>
<keyword evidence="4 7" id="KW-0812">Transmembrane</keyword>
<dbReference type="InterPro" id="IPR048279">
    <property type="entry name" value="MdtK-like"/>
</dbReference>
<feature type="transmembrane region" description="Helical" evidence="7">
    <location>
        <begin position="247"/>
        <end position="264"/>
    </location>
</feature>
<keyword evidence="2" id="KW-0813">Transport</keyword>
<evidence type="ECO:0000256" key="7">
    <source>
        <dbReference type="SAM" id="Phobius"/>
    </source>
</evidence>
<evidence type="ECO:0000256" key="2">
    <source>
        <dbReference type="ARBA" id="ARBA00022448"/>
    </source>
</evidence>
<feature type="transmembrane region" description="Helical" evidence="7">
    <location>
        <begin position="128"/>
        <end position="149"/>
    </location>
</feature>
<evidence type="ECO:0000256" key="3">
    <source>
        <dbReference type="ARBA" id="ARBA00022475"/>
    </source>
</evidence>
<reference evidence="8" key="1">
    <citation type="submission" date="2021-06" db="EMBL/GenBank/DDBJ databases">
        <title>Description of novel taxa of the family Lachnospiraceae.</title>
        <authorList>
            <person name="Chaplin A.V."/>
            <person name="Sokolova S.R."/>
            <person name="Pikina A.P."/>
            <person name="Korzhanova M."/>
            <person name="Belova V."/>
            <person name="Korostin D."/>
            <person name="Efimov B.A."/>
        </authorList>
    </citation>
    <scope>NUCLEOTIDE SEQUENCE</scope>
    <source>
        <strain evidence="8">ASD5720</strain>
    </source>
</reference>
<keyword evidence="6 7" id="KW-0472">Membrane</keyword>
<gene>
    <name evidence="8" type="ORF">KTH89_12655</name>
</gene>
<comment type="caution">
    <text evidence="8">The sequence shown here is derived from an EMBL/GenBank/DDBJ whole genome shotgun (WGS) entry which is preliminary data.</text>
</comment>
<feature type="transmembrane region" description="Helical" evidence="7">
    <location>
        <begin position="53"/>
        <end position="74"/>
    </location>
</feature>
<dbReference type="GO" id="GO:0005886">
    <property type="term" value="C:plasma membrane"/>
    <property type="evidence" value="ECO:0007669"/>
    <property type="project" value="UniProtKB-SubCell"/>
</dbReference>
<accession>A0A949JY76</accession>
<dbReference type="NCBIfam" id="TIGR00797">
    <property type="entry name" value="matE"/>
    <property type="match status" value="1"/>
</dbReference>
<dbReference type="GO" id="GO:0015297">
    <property type="term" value="F:antiporter activity"/>
    <property type="evidence" value="ECO:0007669"/>
    <property type="project" value="InterPro"/>
</dbReference>
<keyword evidence="9" id="KW-1185">Reference proteome</keyword>
<protein>
    <submittedName>
        <fullName evidence="8">MATE family efflux transporter</fullName>
    </submittedName>
</protein>
<evidence type="ECO:0000313" key="8">
    <source>
        <dbReference type="EMBL" id="MBU9737393.1"/>
    </source>
</evidence>
<evidence type="ECO:0000256" key="6">
    <source>
        <dbReference type="ARBA" id="ARBA00023136"/>
    </source>
</evidence>
<sequence length="450" mass="48177">MKKTELHNKILSLVLPIAFSQFMLTLVSACDALMLGKLAQNAMSAVSLAGQVAFVLSLFTAALTIGGSMFAAQYWGKKDIDAVERIFALTLRVSVGVGLLFTVISFINPYIFMKILTNEEELVELGTGYLRSVSLSYVLCSISQIYLCIMKNSGQARLSTLISSLAVILNIVLNAVLIFGLFGCPALGISGAAYATVIARAMEYGMVKINAQRSESIHLRLHWLLKPDKDLQKTVWKHTLPVLGNELVWGLGFSVSAVMIGHLGTDAVAANSIASIVRNLIACFCIGLGSGGGILVGNALGAGRLEDGKILGRQITILALGSGILSGIISILLIPIALSVITLSPGAEHDLVWMLGISSIWMVGKSVNCATVGGIFCAGGDSRFGLLCDTVTLWGIIVPLGLLAAFILKLPVLVVYFIVNMDELIKLPAVFRHYKKYKWVKDLTRLGECV</sequence>
<feature type="transmembrane region" description="Helical" evidence="7">
    <location>
        <begin position="317"/>
        <end position="340"/>
    </location>
</feature>
<feature type="transmembrane region" description="Helical" evidence="7">
    <location>
        <begin position="86"/>
        <end position="108"/>
    </location>
</feature>
<evidence type="ECO:0000256" key="1">
    <source>
        <dbReference type="ARBA" id="ARBA00004651"/>
    </source>
</evidence>
<dbReference type="CDD" id="cd13134">
    <property type="entry name" value="MATE_like_8"/>
    <property type="match status" value="1"/>
</dbReference>
<dbReference type="InterPro" id="IPR047135">
    <property type="entry name" value="YsiQ"/>
</dbReference>
<dbReference type="InterPro" id="IPR002528">
    <property type="entry name" value="MATE_fam"/>
</dbReference>
<dbReference type="RefSeq" id="WP_238721959.1">
    <property type="nucleotide sequence ID" value="NZ_JAHQCW010000020.1"/>
</dbReference>
<dbReference type="EMBL" id="JAHQCW010000020">
    <property type="protein sequence ID" value="MBU9737393.1"/>
    <property type="molecule type" value="Genomic_DNA"/>
</dbReference>
<dbReference type="PIRSF" id="PIRSF006603">
    <property type="entry name" value="DinF"/>
    <property type="match status" value="1"/>
</dbReference>
<dbReference type="PANTHER" id="PTHR42925:SF2">
    <property type="entry name" value="NA+ DRIVEN MULTIDRUG EFFLUX PUMP"/>
    <property type="match status" value="1"/>
</dbReference>
<feature type="transmembrane region" description="Helical" evidence="7">
    <location>
        <begin position="396"/>
        <end position="419"/>
    </location>
</feature>
<evidence type="ECO:0000256" key="5">
    <source>
        <dbReference type="ARBA" id="ARBA00022989"/>
    </source>
</evidence>
<comment type="subcellular location">
    <subcellularLocation>
        <location evidence="1">Cell membrane</location>
        <topology evidence="1">Multi-pass membrane protein</topology>
    </subcellularLocation>
</comment>
<dbReference type="Proteomes" id="UP000712157">
    <property type="component" value="Unassembled WGS sequence"/>
</dbReference>
<proteinExistence type="predicted"/>
<feature type="transmembrane region" description="Helical" evidence="7">
    <location>
        <begin position="276"/>
        <end position="297"/>
    </location>
</feature>
<name>A0A949JY76_9FIRM</name>
<evidence type="ECO:0000256" key="4">
    <source>
        <dbReference type="ARBA" id="ARBA00022692"/>
    </source>
</evidence>
<organism evidence="8 9">
    <name type="scientific">Diplocloster agilis</name>
    <dbReference type="NCBI Taxonomy" id="2850323"/>
    <lineage>
        <taxon>Bacteria</taxon>
        <taxon>Bacillati</taxon>
        <taxon>Bacillota</taxon>
        <taxon>Clostridia</taxon>
        <taxon>Lachnospirales</taxon>
        <taxon>Lachnospiraceae</taxon>
        <taxon>Diplocloster</taxon>
    </lineage>
</organism>
<evidence type="ECO:0000313" key="9">
    <source>
        <dbReference type="Proteomes" id="UP000712157"/>
    </source>
</evidence>
<dbReference type="PROSITE" id="PS51257">
    <property type="entry name" value="PROKAR_LIPOPROTEIN"/>
    <property type="match status" value="1"/>
</dbReference>
<dbReference type="AlphaFoldDB" id="A0A949JY76"/>
<feature type="transmembrane region" description="Helical" evidence="7">
    <location>
        <begin position="161"/>
        <end position="182"/>
    </location>
</feature>
<keyword evidence="5 7" id="KW-1133">Transmembrane helix</keyword>
<dbReference type="Pfam" id="PF01554">
    <property type="entry name" value="MatE"/>
    <property type="match status" value="2"/>
</dbReference>
<keyword evidence="3" id="KW-1003">Cell membrane</keyword>
<dbReference type="GO" id="GO:0042910">
    <property type="term" value="F:xenobiotic transmembrane transporter activity"/>
    <property type="evidence" value="ECO:0007669"/>
    <property type="project" value="InterPro"/>
</dbReference>